<proteinExistence type="predicted"/>
<keyword evidence="2" id="KW-1185">Reference proteome</keyword>
<gene>
    <name evidence="1" type="ORF">GIB67_003204</name>
</gene>
<accession>A0A7J7LGT1</accession>
<comment type="caution">
    <text evidence="1">The sequence shown here is derived from an EMBL/GenBank/DDBJ whole genome shotgun (WGS) entry which is preliminary data.</text>
</comment>
<organism evidence="1 2">
    <name type="scientific">Kingdonia uniflora</name>
    <dbReference type="NCBI Taxonomy" id="39325"/>
    <lineage>
        <taxon>Eukaryota</taxon>
        <taxon>Viridiplantae</taxon>
        <taxon>Streptophyta</taxon>
        <taxon>Embryophyta</taxon>
        <taxon>Tracheophyta</taxon>
        <taxon>Spermatophyta</taxon>
        <taxon>Magnoliopsida</taxon>
        <taxon>Ranunculales</taxon>
        <taxon>Circaeasteraceae</taxon>
        <taxon>Kingdonia</taxon>
    </lineage>
</organism>
<protein>
    <submittedName>
        <fullName evidence="1">Uncharacterized protein</fullName>
    </submittedName>
</protein>
<dbReference type="Proteomes" id="UP000541444">
    <property type="component" value="Unassembled WGS sequence"/>
</dbReference>
<reference evidence="1 2" key="1">
    <citation type="journal article" date="2020" name="IScience">
        <title>Genome Sequencing of the Endangered Kingdonia uniflora (Circaeasteraceae, Ranunculales) Reveals Potential Mechanisms of Evolutionary Specialization.</title>
        <authorList>
            <person name="Sun Y."/>
            <person name="Deng T."/>
            <person name="Zhang A."/>
            <person name="Moore M.J."/>
            <person name="Landis J.B."/>
            <person name="Lin N."/>
            <person name="Zhang H."/>
            <person name="Zhang X."/>
            <person name="Huang J."/>
            <person name="Zhang X."/>
            <person name="Sun H."/>
            <person name="Wang H."/>
        </authorList>
    </citation>
    <scope>NUCLEOTIDE SEQUENCE [LARGE SCALE GENOMIC DNA]</scope>
    <source>
        <strain evidence="1">TB1705</strain>
        <tissue evidence="1">Leaf</tissue>
    </source>
</reference>
<sequence length="95" mass="10749">MRALNVWKDAVIGKRRAFNEDVVLDEMSIPAPIPPIYQGLSGDKAVEAEEEFYCRWRFQVIIVTGDDWWDCLRTLAEDKVRASYAGIGVSAGRIC</sequence>
<evidence type="ECO:0000313" key="2">
    <source>
        <dbReference type="Proteomes" id="UP000541444"/>
    </source>
</evidence>
<dbReference type="AlphaFoldDB" id="A0A7J7LGT1"/>
<name>A0A7J7LGT1_9MAGN</name>
<evidence type="ECO:0000313" key="1">
    <source>
        <dbReference type="EMBL" id="KAF6141833.1"/>
    </source>
</evidence>
<dbReference type="EMBL" id="JACGCM010002285">
    <property type="protein sequence ID" value="KAF6141833.1"/>
    <property type="molecule type" value="Genomic_DNA"/>
</dbReference>